<keyword evidence="5" id="KW-0560">Oxidoreductase</keyword>
<dbReference type="SUPFAM" id="SSF47203">
    <property type="entry name" value="Acyl-CoA dehydrogenase C-terminal domain-like"/>
    <property type="match status" value="1"/>
</dbReference>
<keyword evidence="4" id="KW-0274">FAD</keyword>
<dbReference type="GO" id="GO:0050660">
    <property type="term" value="F:flavin adenine dinucleotide binding"/>
    <property type="evidence" value="ECO:0007669"/>
    <property type="project" value="InterPro"/>
</dbReference>
<dbReference type="InterPro" id="IPR009075">
    <property type="entry name" value="AcylCo_DH/oxidase_C"/>
</dbReference>
<dbReference type="Pfam" id="PF02771">
    <property type="entry name" value="Acyl-CoA_dh_N"/>
    <property type="match status" value="1"/>
</dbReference>
<evidence type="ECO:0000259" key="7">
    <source>
        <dbReference type="Pfam" id="PF02770"/>
    </source>
</evidence>
<evidence type="ECO:0000256" key="1">
    <source>
        <dbReference type="ARBA" id="ARBA00001974"/>
    </source>
</evidence>
<evidence type="ECO:0000259" key="8">
    <source>
        <dbReference type="Pfam" id="PF02771"/>
    </source>
</evidence>
<evidence type="ECO:0000313" key="12">
    <source>
        <dbReference type="Proteomes" id="UP001172791"/>
    </source>
</evidence>
<dbReference type="Gene3D" id="2.40.110.10">
    <property type="entry name" value="Butyryl-CoA Dehydrogenase, subunit A, domain 2"/>
    <property type="match status" value="1"/>
</dbReference>
<dbReference type="GO" id="GO:0016627">
    <property type="term" value="F:oxidoreductase activity, acting on the CH-CH group of donors"/>
    <property type="evidence" value="ECO:0007669"/>
    <property type="project" value="InterPro"/>
</dbReference>
<evidence type="ECO:0000313" key="10">
    <source>
        <dbReference type="EMBL" id="MDN4576734.1"/>
    </source>
</evidence>
<dbReference type="InterPro" id="IPR036250">
    <property type="entry name" value="AcylCo_DH-like_C"/>
</dbReference>
<dbReference type="AlphaFoldDB" id="A0AAW7MHG6"/>
<evidence type="ECO:0000256" key="2">
    <source>
        <dbReference type="ARBA" id="ARBA00009347"/>
    </source>
</evidence>
<gene>
    <name evidence="9" type="ORF">DBA34_02170</name>
    <name evidence="10" type="ORF">DBB29_01135</name>
</gene>
<dbReference type="SUPFAM" id="SSF56645">
    <property type="entry name" value="Acyl-CoA dehydrogenase NM domain-like"/>
    <property type="match status" value="1"/>
</dbReference>
<dbReference type="FunFam" id="2.40.110.10:FF:000011">
    <property type="entry name" value="Acyl-CoA dehydrogenase FadE34"/>
    <property type="match status" value="1"/>
</dbReference>
<dbReference type="RefSeq" id="WP_039375735.1">
    <property type="nucleotide sequence ID" value="NZ_QAIC01000025.1"/>
</dbReference>
<accession>A0AAW7MHG6</accession>
<dbReference type="EMBL" id="QAIC01000025">
    <property type="protein sequence ID" value="MDN4572078.1"/>
    <property type="molecule type" value="Genomic_DNA"/>
</dbReference>
<dbReference type="Gene3D" id="1.20.140.10">
    <property type="entry name" value="Butyryl-CoA Dehydrogenase, subunit A, domain 3"/>
    <property type="match status" value="1"/>
</dbReference>
<dbReference type="InterPro" id="IPR013786">
    <property type="entry name" value="AcylCoA_DH/ox_N"/>
</dbReference>
<dbReference type="InterPro" id="IPR037069">
    <property type="entry name" value="AcylCoA_DH/ox_N_sf"/>
</dbReference>
<dbReference type="Pfam" id="PF02770">
    <property type="entry name" value="Acyl-CoA_dh_M"/>
    <property type="match status" value="1"/>
</dbReference>
<dbReference type="Proteomes" id="UP001172788">
    <property type="component" value="Unassembled WGS sequence"/>
</dbReference>
<evidence type="ECO:0000256" key="4">
    <source>
        <dbReference type="ARBA" id="ARBA00022827"/>
    </source>
</evidence>
<dbReference type="InterPro" id="IPR052161">
    <property type="entry name" value="Mycobact_Acyl-CoA_DH"/>
</dbReference>
<dbReference type="Gene3D" id="1.10.540.10">
    <property type="entry name" value="Acyl-CoA dehydrogenase/oxidase, N-terminal domain"/>
    <property type="match status" value="1"/>
</dbReference>
<keyword evidence="3" id="KW-0285">Flavoprotein</keyword>
<evidence type="ECO:0000313" key="11">
    <source>
        <dbReference type="Proteomes" id="UP001172788"/>
    </source>
</evidence>
<dbReference type="InterPro" id="IPR006091">
    <property type="entry name" value="Acyl-CoA_Oxase/DH_mid-dom"/>
</dbReference>
<reference evidence="9" key="1">
    <citation type="submission" date="2018-04" db="EMBL/GenBank/DDBJ databases">
        <authorList>
            <person name="Jy Z."/>
        </authorList>
    </citation>
    <scope>NUCLEOTIDE SEQUENCE</scope>
    <source>
        <strain evidence="10">AS13</strain>
        <strain evidence="9">LA18</strain>
    </source>
</reference>
<evidence type="ECO:0000313" key="9">
    <source>
        <dbReference type="EMBL" id="MDN4572078.1"/>
    </source>
</evidence>
<dbReference type="InterPro" id="IPR046373">
    <property type="entry name" value="Acyl-CoA_Oxase/DH_mid-dom_sf"/>
</dbReference>
<dbReference type="InterPro" id="IPR009100">
    <property type="entry name" value="AcylCoA_DH/oxidase_NM_dom_sf"/>
</dbReference>
<protein>
    <submittedName>
        <fullName evidence="9">Acyl-CoA dehydrogenase</fullName>
    </submittedName>
</protein>
<evidence type="ECO:0000256" key="3">
    <source>
        <dbReference type="ARBA" id="ARBA00022630"/>
    </source>
</evidence>
<dbReference type="Proteomes" id="UP001172791">
    <property type="component" value="Unassembled WGS sequence"/>
</dbReference>
<name>A0AAW7MHG6_9BURK</name>
<proteinExistence type="inferred from homology"/>
<dbReference type="Pfam" id="PF00441">
    <property type="entry name" value="Acyl-CoA_dh_1"/>
    <property type="match status" value="1"/>
</dbReference>
<comment type="caution">
    <text evidence="9">The sequence shown here is derived from an EMBL/GenBank/DDBJ whole genome shotgun (WGS) entry which is preliminary data.</text>
</comment>
<dbReference type="PANTHER" id="PTHR43292:SF3">
    <property type="entry name" value="ACYL-COA DEHYDROGENASE FADE29"/>
    <property type="match status" value="1"/>
</dbReference>
<sequence>MNFDIDPDDVAFRDEVRVFLREHLPVDMAVRTRRGYHFLREDQRDWTRILNRHGWSGANWPTAWGGTGWSPVRQFIFEEECFMAGAPPIDTAGFKMIGPVIMTFGSDALKQEFGPRILNGDVFWGQGFSEPNAGSDLASLSTRAVRDGDDYVINGRKIWTSYVETAETIFLLAKTDPEARQRGISMLLVDKNAPGVTIRPIIDIGESHTLNEVFFDDVRTPARYLVGEEGKGWTYGKYLLDLERAFSAEWPRNKRNLEQLRAMARLERTNGTRLIDAPGFASRLAQLEIDLQALEWLTLRALYEKDEGSTLPVGSLLKVRGSELLQKIGEMQVEALGDYGTYIYPDPDRTPGGEATWPPGPEYAPGVLPDFMYRRATTIYGGANEVQRTIIARSFLEL</sequence>
<evidence type="ECO:0000259" key="6">
    <source>
        <dbReference type="Pfam" id="PF00441"/>
    </source>
</evidence>
<keyword evidence="11" id="KW-1185">Reference proteome</keyword>
<dbReference type="PANTHER" id="PTHR43292">
    <property type="entry name" value="ACYL-COA DEHYDROGENASE"/>
    <property type="match status" value="1"/>
</dbReference>
<evidence type="ECO:0000256" key="5">
    <source>
        <dbReference type="ARBA" id="ARBA00023002"/>
    </source>
</evidence>
<feature type="domain" description="Acyl-CoA dehydrogenase/oxidase C-terminal" evidence="6">
    <location>
        <begin position="230"/>
        <end position="395"/>
    </location>
</feature>
<comment type="cofactor">
    <cofactor evidence="1">
        <name>FAD</name>
        <dbReference type="ChEBI" id="CHEBI:57692"/>
    </cofactor>
</comment>
<feature type="domain" description="Acyl-CoA oxidase/dehydrogenase middle" evidence="7">
    <location>
        <begin position="127"/>
        <end position="218"/>
    </location>
</feature>
<dbReference type="GO" id="GO:0005886">
    <property type="term" value="C:plasma membrane"/>
    <property type="evidence" value="ECO:0007669"/>
    <property type="project" value="TreeGrafter"/>
</dbReference>
<comment type="similarity">
    <text evidence="2">Belongs to the acyl-CoA dehydrogenase family.</text>
</comment>
<dbReference type="EMBL" id="QAID01000024">
    <property type="protein sequence ID" value="MDN4576734.1"/>
    <property type="molecule type" value="Genomic_DNA"/>
</dbReference>
<feature type="domain" description="Acyl-CoA dehydrogenase/oxidase N-terminal" evidence="8">
    <location>
        <begin position="8"/>
        <end position="121"/>
    </location>
</feature>
<organism evidence="9 12">
    <name type="scientific">Pandoraea cepalis</name>
    <dbReference type="NCBI Taxonomy" id="2508294"/>
    <lineage>
        <taxon>Bacteria</taxon>
        <taxon>Pseudomonadati</taxon>
        <taxon>Pseudomonadota</taxon>
        <taxon>Betaproteobacteria</taxon>
        <taxon>Burkholderiales</taxon>
        <taxon>Burkholderiaceae</taxon>
        <taxon>Pandoraea</taxon>
    </lineage>
</organism>